<keyword evidence="11" id="KW-1185">Reference proteome</keyword>
<dbReference type="GO" id="GO:0016787">
    <property type="term" value="F:hydrolase activity"/>
    <property type="evidence" value="ECO:0007669"/>
    <property type="project" value="UniProtKB-ARBA"/>
</dbReference>
<keyword evidence="5 10" id="KW-0223">Dioxygenase</keyword>
<keyword evidence="4" id="KW-0460">Magnesium</keyword>
<dbReference type="GO" id="GO:0051213">
    <property type="term" value="F:dioxygenase activity"/>
    <property type="evidence" value="ECO:0007669"/>
    <property type="project" value="UniProtKB-KW"/>
</dbReference>
<dbReference type="SUPFAM" id="SSF51197">
    <property type="entry name" value="Clavaminate synthase-like"/>
    <property type="match status" value="1"/>
</dbReference>
<dbReference type="Gene3D" id="2.60.120.590">
    <property type="entry name" value="Alpha-ketoglutarate-dependent dioxygenase AlkB-like"/>
    <property type="match status" value="1"/>
</dbReference>
<dbReference type="Pfam" id="PF13532">
    <property type="entry name" value="2OG-FeII_Oxy_2"/>
    <property type="match status" value="1"/>
</dbReference>
<dbReference type="AlphaFoldDB" id="A0A3D8VHG6"/>
<evidence type="ECO:0000256" key="3">
    <source>
        <dbReference type="ARBA" id="ARBA00022763"/>
    </source>
</evidence>
<dbReference type="EMBL" id="QTJR01000002">
    <property type="protein sequence ID" value="RDY68842.1"/>
    <property type="molecule type" value="Genomic_DNA"/>
</dbReference>
<dbReference type="GO" id="GO:0032451">
    <property type="term" value="F:demethylase activity"/>
    <property type="evidence" value="ECO:0007669"/>
    <property type="project" value="UniProtKB-ARBA"/>
</dbReference>
<dbReference type="InterPro" id="IPR037151">
    <property type="entry name" value="AlkB-like_sf"/>
</dbReference>
<comment type="caution">
    <text evidence="10">The sequence shown here is derived from an EMBL/GenBank/DDBJ whole genome shotgun (WGS) entry which is preliminary data.</text>
</comment>
<evidence type="ECO:0000256" key="5">
    <source>
        <dbReference type="ARBA" id="ARBA00022964"/>
    </source>
</evidence>
<proteinExistence type="predicted"/>
<keyword evidence="6" id="KW-0560">Oxidoreductase</keyword>
<dbReference type="GO" id="GO:0140097">
    <property type="term" value="F:catalytic activity, acting on DNA"/>
    <property type="evidence" value="ECO:0007669"/>
    <property type="project" value="UniProtKB-ARBA"/>
</dbReference>
<feature type="domain" description="Fe2OG dioxygenase" evidence="9">
    <location>
        <begin position="96"/>
        <end position="194"/>
    </location>
</feature>
<dbReference type="PANTHER" id="PTHR31212:SF4">
    <property type="entry name" value="ALPHA-KETOGLUTARATE-DEPENDENT DIOXYGENASE ALKB HOMOLOG 3"/>
    <property type="match status" value="1"/>
</dbReference>
<reference evidence="10 11" key="1">
    <citation type="submission" date="2018-08" db="EMBL/GenBank/DDBJ databases">
        <title>Lysobacter soli KCTC 22011, whole genome shotgun sequence.</title>
        <authorList>
            <person name="Zhang X."/>
            <person name="Feng G."/>
            <person name="Zhu H."/>
        </authorList>
    </citation>
    <scope>NUCLEOTIDE SEQUENCE [LARGE SCALE GENOMIC DNA]</scope>
    <source>
        <strain evidence="10 11">KCTC 22011</strain>
    </source>
</reference>
<evidence type="ECO:0000256" key="2">
    <source>
        <dbReference type="ARBA" id="ARBA00022723"/>
    </source>
</evidence>
<dbReference type="PROSITE" id="PS51471">
    <property type="entry name" value="FE2OG_OXY"/>
    <property type="match status" value="1"/>
</dbReference>
<dbReference type="InterPro" id="IPR005123">
    <property type="entry name" value="Oxoglu/Fe-dep_dioxygenase_dom"/>
</dbReference>
<evidence type="ECO:0000313" key="10">
    <source>
        <dbReference type="EMBL" id="RDY68842.1"/>
    </source>
</evidence>
<accession>A0A3D8VHG6</accession>
<dbReference type="InterPro" id="IPR032854">
    <property type="entry name" value="ALKBH3"/>
</dbReference>
<evidence type="ECO:0000256" key="4">
    <source>
        <dbReference type="ARBA" id="ARBA00022842"/>
    </source>
</evidence>
<keyword evidence="8" id="KW-0234">DNA repair</keyword>
<dbReference type="GO" id="GO:0006307">
    <property type="term" value="P:DNA alkylation repair"/>
    <property type="evidence" value="ECO:0007669"/>
    <property type="project" value="InterPro"/>
</dbReference>
<keyword evidence="3" id="KW-0227">DNA damage</keyword>
<organism evidence="10 11">
    <name type="scientific">Lysobacter soli</name>
    <dbReference type="NCBI Taxonomy" id="453783"/>
    <lineage>
        <taxon>Bacteria</taxon>
        <taxon>Pseudomonadati</taxon>
        <taxon>Pseudomonadota</taxon>
        <taxon>Gammaproteobacteria</taxon>
        <taxon>Lysobacterales</taxon>
        <taxon>Lysobacteraceae</taxon>
        <taxon>Lysobacter</taxon>
    </lineage>
</organism>
<comment type="cofactor">
    <cofactor evidence="1">
        <name>Fe(2+)</name>
        <dbReference type="ChEBI" id="CHEBI:29033"/>
    </cofactor>
</comment>
<evidence type="ECO:0000256" key="6">
    <source>
        <dbReference type="ARBA" id="ARBA00023002"/>
    </source>
</evidence>
<protein>
    <submittedName>
        <fullName evidence="10">Alpha-ketoglutarate-dependent dioxygenase AlkB</fullName>
    </submittedName>
</protein>
<dbReference type="PANTHER" id="PTHR31212">
    <property type="entry name" value="ALPHA-KETOGLUTARATE-DEPENDENT DIOXYGENASE ALKB HOMOLOG 3"/>
    <property type="match status" value="1"/>
</dbReference>
<evidence type="ECO:0000256" key="8">
    <source>
        <dbReference type="ARBA" id="ARBA00023204"/>
    </source>
</evidence>
<dbReference type="GO" id="GO:0016705">
    <property type="term" value="F:oxidoreductase activity, acting on paired donors, with incorporation or reduction of molecular oxygen"/>
    <property type="evidence" value="ECO:0007669"/>
    <property type="project" value="UniProtKB-ARBA"/>
</dbReference>
<dbReference type="RefSeq" id="WP_115841357.1">
    <property type="nucleotide sequence ID" value="NZ_CP183976.1"/>
</dbReference>
<evidence type="ECO:0000259" key="9">
    <source>
        <dbReference type="PROSITE" id="PS51471"/>
    </source>
</evidence>
<keyword evidence="7" id="KW-0408">Iron</keyword>
<dbReference type="GO" id="GO:0046872">
    <property type="term" value="F:metal ion binding"/>
    <property type="evidence" value="ECO:0007669"/>
    <property type="project" value="UniProtKB-KW"/>
</dbReference>
<evidence type="ECO:0000256" key="7">
    <source>
        <dbReference type="ARBA" id="ARBA00023004"/>
    </source>
</evidence>
<dbReference type="InterPro" id="IPR027450">
    <property type="entry name" value="AlkB-like"/>
</dbReference>
<dbReference type="FunFam" id="2.60.120.590:FF:000004">
    <property type="entry name" value="DNA oxidative demethylase ALKBH2"/>
    <property type="match status" value="1"/>
</dbReference>
<name>A0A3D8VHG6_9GAMM</name>
<evidence type="ECO:0000256" key="1">
    <source>
        <dbReference type="ARBA" id="ARBA00001954"/>
    </source>
</evidence>
<dbReference type="Proteomes" id="UP000256829">
    <property type="component" value="Unassembled WGS sequence"/>
</dbReference>
<gene>
    <name evidence="10" type="ORF">DX912_04945</name>
</gene>
<keyword evidence="2" id="KW-0479">Metal-binding</keyword>
<sequence>MVLDVIPLPDAQLQFDPHWLGPLEADALLDGLHRDVPWETHRIRIFGREVDSPRLSCWIGDPDARYRYSGTLFEPHPWPDALVPVRERLERTLDVAFNSVLANLYRDGTDAMGWHSDAEPELGPAPVIASISLGATRRFALKHRDDPARKLTLELPHGSLLVMSGATQRHYRHALPRTTRPIGPRINLTFRRIVTPSR</sequence>
<evidence type="ECO:0000313" key="11">
    <source>
        <dbReference type="Proteomes" id="UP000256829"/>
    </source>
</evidence>